<sequence>MKNVLTTFVSAMALSTSIVFAGHMEDKNKSGVKNLPPAEPVLETPAPKRTKTSNDYGKYTPAQKASIVALKVAK</sequence>
<feature type="chain" id="PRO_5024336960" evidence="2">
    <location>
        <begin position="22"/>
        <end position="74"/>
    </location>
</feature>
<dbReference type="RefSeq" id="WP_138280848.1">
    <property type="nucleotide sequence ID" value="NZ_BMGE01000002.1"/>
</dbReference>
<keyword evidence="2" id="KW-0732">Signal</keyword>
<evidence type="ECO:0000313" key="3">
    <source>
        <dbReference type="EMBL" id="TLU94220.1"/>
    </source>
</evidence>
<evidence type="ECO:0000313" key="4">
    <source>
        <dbReference type="Proteomes" id="UP000309788"/>
    </source>
</evidence>
<keyword evidence="4" id="KW-1185">Reference proteome</keyword>
<evidence type="ECO:0000256" key="1">
    <source>
        <dbReference type="SAM" id="MobiDB-lite"/>
    </source>
</evidence>
<feature type="signal peptide" evidence="2">
    <location>
        <begin position="1"/>
        <end position="21"/>
    </location>
</feature>
<protein>
    <submittedName>
        <fullName evidence="3">Uncharacterized protein</fullName>
    </submittedName>
</protein>
<evidence type="ECO:0000256" key="2">
    <source>
        <dbReference type="SAM" id="SignalP"/>
    </source>
</evidence>
<comment type="caution">
    <text evidence="3">The sequence shown here is derived from an EMBL/GenBank/DDBJ whole genome shotgun (WGS) entry which is preliminary data.</text>
</comment>
<reference evidence="3 4" key="1">
    <citation type="submission" date="2019-05" db="EMBL/GenBank/DDBJ databases">
        <authorList>
            <person name="Qu J.-H."/>
        </authorList>
    </citation>
    <scope>NUCLEOTIDE SEQUENCE [LARGE SCALE GENOMIC DNA]</scope>
    <source>
        <strain evidence="3 4">Z12</strain>
    </source>
</reference>
<dbReference type="Proteomes" id="UP000309788">
    <property type="component" value="Unassembled WGS sequence"/>
</dbReference>
<organism evidence="3 4">
    <name type="scientific">Dyadobacter sediminis</name>
    <dbReference type="NCBI Taxonomy" id="1493691"/>
    <lineage>
        <taxon>Bacteria</taxon>
        <taxon>Pseudomonadati</taxon>
        <taxon>Bacteroidota</taxon>
        <taxon>Cytophagia</taxon>
        <taxon>Cytophagales</taxon>
        <taxon>Spirosomataceae</taxon>
        <taxon>Dyadobacter</taxon>
    </lineage>
</organism>
<name>A0A5R9KDJ4_9BACT</name>
<dbReference type="OrthoDB" id="965426at2"/>
<dbReference type="AlphaFoldDB" id="A0A5R9KDJ4"/>
<feature type="region of interest" description="Disordered" evidence="1">
    <location>
        <begin position="29"/>
        <end position="57"/>
    </location>
</feature>
<gene>
    <name evidence="3" type="ORF">FEM55_08155</name>
</gene>
<proteinExistence type="predicted"/>
<accession>A0A5R9KDJ4</accession>
<dbReference type="EMBL" id="VCEI01000021">
    <property type="protein sequence ID" value="TLU94220.1"/>
    <property type="molecule type" value="Genomic_DNA"/>
</dbReference>